<sequence>MIRTFFRKNLLFGAVLLAVAVPSAQAAGRIDAASARPTVVLVHGAFADASSWNPVIAVLRKWHVAAVAVDAPLTSLADDVAATERAIAAAPGKVVLVGHSWGGTVITQAGDDDKVSALVYVAAFAPDVGQASAEQGKGFPTPPGLAHLLERDGRLWLSESGARDDFAPDLGAKGAKHVFDAQRPIAASAFAEPVTRAAWRVKPSWYVVSRMDRMIAPQLQTATARRIGAQLQSVGSSHALPLARPTEVAYAILEAAGVKQDEPDPHEGG</sequence>
<accession>A0A120AH39</accession>
<evidence type="ECO:0000256" key="1">
    <source>
        <dbReference type="SAM" id="SignalP"/>
    </source>
</evidence>
<evidence type="ECO:0000313" key="4">
    <source>
        <dbReference type="Proteomes" id="UP000023435"/>
    </source>
</evidence>
<dbReference type="AlphaFoldDB" id="A0A120AH39"/>
<feature type="chain" id="PRO_5007163686" evidence="1">
    <location>
        <begin position="27"/>
        <end position="269"/>
    </location>
</feature>
<gene>
    <name evidence="3" type="ORF">AZ78_3125</name>
</gene>
<dbReference type="InterPro" id="IPR029058">
    <property type="entry name" value="AB_hydrolase_fold"/>
</dbReference>
<keyword evidence="1" id="KW-0732">Signal</keyword>
<dbReference type="EMBL" id="JAJA02000001">
    <property type="protein sequence ID" value="KWS05573.1"/>
    <property type="molecule type" value="Genomic_DNA"/>
</dbReference>
<comment type="caution">
    <text evidence="3">The sequence shown here is derived from an EMBL/GenBank/DDBJ whole genome shotgun (WGS) entry which is preliminary data.</text>
</comment>
<evidence type="ECO:0000259" key="2">
    <source>
        <dbReference type="Pfam" id="PF12697"/>
    </source>
</evidence>
<dbReference type="PANTHER" id="PTHR37017:SF11">
    <property type="entry name" value="ESTERASE_LIPASE_THIOESTERASE DOMAIN-CONTAINING PROTEIN"/>
    <property type="match status" value="1"/>
</dbReference>
<dbReference type="RefSeq" id="WP_036113274.1">
    <property type="nucleotide sequence ID" value="NZ_JAJA02000001.1"/>
</dbReference>
<name>A0A120AH39_9GAMM</name>
<proteinExistence type="predicted"/>
<dbReference type="InterPro" id="IPR000073">
    <property type="entry name" value="AB_hydrolase_1"/>
</dbReference>
<protein>
    <submittedName>
        <fullName evidence="3">Signal peptide protein</fullName>
    </submittedName>
</protein>
<dbReference type="PANTHER" id="PTHR37017">
    <property type="entry name" value="AB HYDROLASE-1 DOMAIN-CONTAINING PROTEIN-RELATED"/>
    <property type="match status" value="1"/>
</dbReference>
<feature type="signal peptide" evidence="1">
    <location>
        <begin position="1"/>
        <end position="26"/>
    </location>
</feature>
<dbReference type="Proteomes" id="UP000023435">
    <property type="component" value="Unassembled WGS sequence"/>
</dbReference>
<dbReference type="Pfam" id="PF12697">
    <property type="entry name" value="Abhydrolase_6"/>
    <property type="match status" value="1"/>
</dbReference>
<feature type="domain" description="AB hydrolase-1" evidence="2">
    <location>
        <begin position="39"/>
        <end position="249"/>
    </location>
</feature>
<dbReference type="SUPFAM" id="SSF53474">
    <property type="entry name" value="alpha/beta-Hydrolases"/>
    <property type="match status" value="1"/>
</dbReference>
<organism evidence="3 4">
    <name type="scientific">Lysobacter capsici AZ78</name>
    <dbReference type="NCBI Taxonomy" id="1444315"/>
    <lineage>
        <taxon>Bacteria</taxon>
        <taxon>Pseudomonadati</taxon>
        <taxon>Pseudomonadota</taxon>
        <taxon>Gammaproteobacteria</taxon>
        <taxon>Lysobacterales</taxon>
        <taxon>Lysobacteraceae</taxon>
        <taxon>Lysobacter</taxon>
    </lineage>
</organism>
<dbReference type="InterPro" id="IPR052897">
    <property type="entry name" value="Sec-Metab_Biosynth_Hydrolase"/>
</dbReference>
<evidence type="ECO:0000313" key="3">
    <source>
        <dbReference type="EMBL" id="KWS05573.1"/>
    </source>
</evidence>
<dbReference type="Gene3D" id="3.40.50.1820">
    <property type="entry name" value="alpha/beta hydrolase"/>
    <property type="match status" value="1"/>
</dbReference>
<keyword evidence="4" id="KW-1185">Reference proteome</keyword>
<reference evidence="3 4" key="1">
    <citation type="journal article" date="2014" name="Genome Announc.">
        <title>Draft Genome Sequence of Lysobacter capsici AZ78, a Bacterium Antagonistic to Plant-Pathogenic Oomycetes.</title>
        <authorList>
            <person name="Puopolo G."/>
            <person name="Sonego P."/>
            <person name="Engelen K."/>
            <person name="Pertot I."/>
        </authorList>
    </citation>
    <scope>NUCLEOTIDE SEQUENCE [LARGE SCALE GENOMIC DNA]</scope>
    <source>
        <strain evidence="3 4">AZ78</strain>
    </source>
</reference>
<dbReference type="OrthoDB" id="9814966at2"/>